<feature type="site" description="Interaction with DNA" evidence="10">
    <location>
        <position position="143"/>
    </location>
</feature>
<dbReference type="AlphaFoldDB" id="A0A9D1JBZ0"/>
<evidence type="ECO:0000259" key="11">
    <source>
        <dbReference type="PROSITE" id="PS50880"/>
    </source>
</evidence>
<dbReference type="GO" id="GO:0003677">
    <property type="term" value="F:DNA binding"/>
    <property type="evidence" value="ECO:0007669"/>
    <property type="project" value="UniProtKB-KW"/>
</dbReference>
<comment type="function">
    <text evidence="10">Releases the supercoiling and torsional tension of DNA, which is introduced during the DNA replication and transcription, by transiently cleaving and rejoining one strand of the DNA duplex. Introduces a single-strand break via transesterification at a target site in duplex DNA. The scissile phosphodiester is attacked by the catalytic tyrosine of the enzyme, resulting in the formation of a DNA-(5'-phosphotyrosyl)-enzyme intermediate and the expulsion of a 3'-OH DNA strand. The free DNA strand then undergoes passage around the unbroken strand, thus removing DNA supercoils. Finally, in the religation step, the DNA 3'-OH attacks the covalent intermediate to expel the active-site tyrosine and restore the DNA phosphodiester backbone.</text>
</comment>
<dbReference type="InterPro" id="IPR013497">
    <property type="entry name" value="Topo_IA_cen"/>
</dbReference>
<reference evidence="13" key="1">
    <citation type="submission" date="2020-10" db="EMBL/GenBank/DDBJ databases">
        <authorList>
            <person name="Gilroy R."/>
        </authorList>
    </citation>
    <scope>NUCLEOTIDE SEQUENCE</scope>
    <source>
        <strain evidence="13">ChiW13-3771</strain>
    </source>
</reference>
<evidence type="ECO:0000256" key="7">
    <source>
        <dbReference type="ARBA" id="ARBA00023029"/>
    </source>
</evidence>
<dbReference type="PANTHER" id="PTHR42785">
    <property type="entry name" value="DNA TOPOISOMERASE, TYPE IA, CORE"/>
    <property type="match status" value="1"/>
</dbReference>
<name>A0A9D1JBZ0_9FIRM</name>
<dbReference type="InterPro" id="IPR003602">
    <property type="entry name" value="Topo_IA_DNA-bd_dom"/>
</dbReference>
<dbReference type="PANTHER" id="PTHR42785:SF1">
    <property type="entry name" value="DNA TOPOISOMERASE"/>
    <property type="match status" value="1"/>
</dbReference>
<feature type="domain" description="Toprim" evidence="11">
    <location>
        <begin position="3"/>
        <end position="113"/>
    </location>
</feature>
<protein>
    <recommendedName>
        <fullName evidence="10">DNA topoisomerase 1</fullName>
        <ecNumber evidence="10">5.6.2.1</ecNumber>
    </recommendedName>
    <alternativeName>
        <fullName evidence="10">DNA topoisomerase I</fullName>
    </alternativeName>
</protein>
<evidence type="ECO:0000256" key="10">
    <source>
        <dbReference type="HAMAP-Rule" id="MF_00952"/>
    </source>
</evidence>
<dbReference type="PROSITE" id="PS52039">
    <property type="entry name" value="TOPO_IA_2"/>
    <property type="match status" value="1"/>
</dbReference>
<dbReference type="Gene3D" id="1.10.460.10">
    <property type="entry name" value="Topoisomerase I, domain 2"/>
    <property type="match status" value="1"/>
</dbReference>
<keyword evidence="9 10" id="KW-0413">Isomerase</keyword>
<evidence type="ECO:0000256" key="4">
    <source>
        <dbReference type="ARBA" id="ARBA00022771"/>
    </source>
</evidence>
<feature type="site" description="Interaction with DNA" evidence="10">
    <location>
        <position position="155"/>
    </location>
</feature>
<gene>
    <name evidence="10 13" type="primary">topA</name>
    <name evidence="13" type="ORF">IAC96_00340</name>
</gene>
<evidence type="ECO:0000256" key="5">
    <source>
        <dbReference type="ARBA" id="ARBA00022833"/>
    </source>
</evidence>
<keyword evidence="3" id="KW-0479">Metal-binding</keyword>
<keyword evidence="8 10" id="KW-0238">DNA-binding</keyword>
<feature type="site" description="Interaction with DNA" evidence="10">
    <location>
        <position position="33"/>
    </location>
</feature>
<evidence type="ECO:0000313" key="14">
    <source>
        <dbReference type="Proteomes" id="UP000824201"/>
    </source>
</evidence>
<dbReference type="SUPFAM" id="SSF56712">
    <property type="entry name" value="Prokaryotic type I DNA topoisomerase"/>
    <property type="match status" value="1"/>
</dbReference>
<dbReference type="InterPro" id="IPR023405">
    <property type="entry name" value="Topo_IA_core_domain"/>
</dbReference>
<dbReference type="GO" id="GO:0003917">
    <property type="term" value="F:DNA topoisomerase type I (single strand cut, ATP-independent) activity"/>
    <property type="evidence" value="ECO:0007669"/>
    <property type="project" value="UniProtKB-UniRule"/>
</dbReference>
<keyword evidence="4" id="KW-0863">Zinc-finger</keyword>
<dbReference type="NCBIfam" id="TIGR01051">
    <property type="entry name" value="topA_bact"/>
    <property type="match status" value="1"/>
</dbReference>
<dbReference type="EMBL" id="DVHN01000001">
    <property type="protein sequence ID" value="HIR87374.1"/>
    <property type="molecule type" value="Genomic_DNA"/>
</dbReference>
<dbReference type="PROSITE" id="PS00396">
    <property type="entry name" value="TOPO_IA_1"/>
    <property type="match status" value="1"/>
</dbReference>
<feature type="domain" description="Topo IA-type catalytic" evidence="12">
    <location>
        <begin position="129"/>
        <end position="558"/>
    </location>
</feature>
<dbReference type="InterPro" id="IPR023406">
    <property type="entry name" value="Topo_IA_AS"/>
</dbReference>
<dbReference type="InterPro" id="IPR013826">
    <property type="entry name" value="Topo_IA_cen_sub3"/>
</dbReference>
<dbReference type="Proteomes" id="UP000824201">
    <property type="component" value="Unassembled WGS sequence"/>
</dbReference>
<comment type="catalytic activity">
    <reaction evidence="1 10">
        <text>ATP-independent breakage of single-stranded DNA, followed by passage and rejoining.</text>
        <dbReference type="EC" id="5.6.2.1"/>
    </reaction>
</comment>
<evidence type="ECO:0000256" key="8">
    <source>
        <dbReference type="ARBA" id="ARBA00023125"/>
    </source>
</evidence>
<feature type="region of interest" description="Interaction with DNA" evidence="10">
    <location>
        <begin position="163"/>
        <end position="168"/>
    </location>
</feature>
<dbReference type="SUPFAM" id="SSF57783">
    <property type="entry name" value="Zinc beta-ribbon"/>
    <property type="match status" value="1"/>
</dbReference>
<dbReference type="Pfam" id="PF01751">
    <property type="entry name" value="Toprim"/>
    <property type="match status" value="1"/>
</dbReference>
<dbReference type="InterPro" id="IPR005733">
    <property type="entry name" value="TopoI_bac-type"/>
</dbReference>
<dbReference type="HAMAP" id="MF_00952">
    <property type="entry name" value="Topoisom_1_prok"/>
    <property type="match status" value="1"/>
</dbReference>
<feature type="active site" description="O-(5'-phospho-DNA)-tyrosine intermediate" evidence="10">
    <location>
        <position position="300"/>
    </location>
</feature>
<reference evidence="13" key="2">
    <citation type="journal article" date="2021" name="PeerJ">
        <title>Extensive microbial diversity within the chicken gut microbiome revealed by metagenomics and culture.</title>
        <authorList>
            <person name="Gilroy R."/>
            <person name="Ravi A."/>
            <person name="Getino M."/>
            <person name="Pursley I."/>
            <person name="Horton D.L."/>
            <person name="Alikhan N.F."/>
            <person name="Baker D."/>
            <person name="Gharbi K."/>
            <person name="Hall N."/>
            <person name="Watson M."/>
            <person name="Adriaenssens E.M."/>
            <person name="Foster-Nyarko E."/>
            <person name="Jarju S."/>
            <person name="Secka A."/>
            <person name="Antonio M."/>
            <person name="Oren A."/>
            <person name="Chaudhuri R.R."/>
            <person name="La Ragione R."/>
            <person name="Hildebrand F."/>
            <person name="Pallen M.J."/>
        </authorList>
    </citation>
    <scope>NUCLEOTIDE SEQUENCE</scope>
    <source>
        <strain evidence="13">ChiW13-3771</strain>
    </source>
</reference>
<evidence type="ECO:0000313" key="13">
    <source>
        <dbReference type="EMBL" id="HIR87374.1"/>
    </source>
</evidence>
<comment type="similarity">
    <text evidence="2 10">Belongs to the type IA topoisomerase family.</text>
</comment>
<dbReference type="GO" id="GO:0005694">
    <property type="term" value="C:chromosome"/>
    <property type="evidence" value="ECO:0007669"/>
    <property type="project" value="InterPro"/>
</dbReference>
<dbReference type="SMART" id="SM00493">
    <property type="entry name" value="TOPRIM"/>
    <property type="match status" value="1"/>
</dbReference>
<evidence type="ECO:0000256" key="1">
    <source>
        <dbReference type="ARBA" id="ARBA00000213"/>
    </source>
</evidence>
<dbReference type="SMART" id="SM00436">
    <property type="entry name" value="TOP1Bc"/>
    <property type="match status" value="1"/>
</dbReference>
<evidence type="ECO:0000256" key="9">
    <source>
        <dbReference type="ARBA" id="ARBA00023235"/>
    </source>
</evidence>
<dbReference type="CDD" id="cd00186">
    <property type="entry name" value="TOP1Ac"/>
    <property type="match status" value="1"/>
</dbReference>
<dbReference type="InterPro" id="IPR013825">
    <property type="entry name" value="Topo_IA_cen_sub2"/>
</dbReference>
<feature type="site" description="Interaction with DNA" evidence="10">
    <location>
        <position position="302"/>
    </location>
</feature>
<dbReference type="CDD" id="cd03363">
    <property type="entry name" value="TOPRIM_TopoIA_TopoI"/>
    <property type="match status" value="1"/>
</dbReference>
<dbReference type="InterPro" id="IPR006171">
    <property type="entry name" value="TOPRIM_dom"/>
</dbReference>
<dbReference type="InterPro" id="IPR013498">
    <property type="entry name" value="Topo_IA_Znf"/>
</dbReference>
<dbReference type="PROSITE" id="PS50880">
    <property type="entry name" value="TOPRIM"/>
    <property type="match status" value="1"/>
</dbReference>
<accession>A0A9D1JBZ0</accession>
<dbReference type="InterPro" id="IPR000380">
    <property type="entry name" value="Topo_IA"/>
</dbReference>
<dbReference type="GO" id="GO:0006265">
    <property type="term" value="P:DNA topological change"/>
    <property type="evidence" value="ECO:0007669"/>
    <property type="project" value="UniProtKB-UniRule"/>
</dbReference>
<evidence type="ECO:0000256" key="6">
    <source>
        <dbReference type="ARBA" id="ARBA00022842"/>
    </source>
</evidence>
<dbReference type="Pfam" id="PF01131">
    <property type="entry name" value="Topoisom_bac"/>
    <property type="match status" value="1"/>
</dbReference>
<dbReference type="InterPro" id="IPR003601">
    <property type="entry name" value="Topo_IA_2"/>
</dbReference>
<dbReference type="Gene3D" id="1.10.290.10">
    <property type="entry name" value="Topoisomerase I, domain 4"/>
    <property type="match status" value="1"/>
</dbReference>
<organism evidence="13 14">
    <name type="scientific">Candidatus Fimimorpha faecalis</name>
    <dbReference type="NCBI Taxonomy" id="2840824"/>
    <lineage>
        <taxon>Bacteria</taxon>
        <taxon>Bacillati</taxon>
        <taxon>Bacillota</taxon>
        <taxon>Clostridia</taxon>
        <taxon>Eubacteriales</taxon>
        <taxon>Candidatus Fimimorpha</taxon>
    </lineage>
</organism>
<dbReference type="Gene3D" id="3.30.65.10">
    <property type="entry name" value="Bacterial Topoisomerase I, domain 1"/>
    <property type="match status" value="2"/>
</dbReference>
<dbReference type="EC" id="5.6.2.1" evidence="10"/>
<dbReference type="GO" id="GO:0008270">
    <property type="term" value="F:zinc ion binding"/>
    <property type="evidence" value="ECO:0007669"/>
    <property type="project" value="UniProtKB-KW"/>
</dbReference>
<comment type="caution">
    <text evidence="13">The sequence shown here is derived from an EMBL/GenBank/DDBJ whole genome shotgun (WGS) entry which is preliminary data.</text>
</comment>
<dbReference type="SMART" id="SM00437">
    <property type="entry name" value="TOP1Ac"/>
    <property type="match status" value="1"/>
</dbReference>
<feature type="site" description="Interaction with DNA" evidence="10">
    <location>
        <position position="490"/>
    </location>
</feature>
<dbReference type="InterPro" id="IPR028612">
    <property type="entry name" value="Topoisom_1_IA"/>
</dbReference>
<sequence length="694" mass="78658">MAKYLVIVESPAKVKTIKKFLGSNYEVLASNGHVRDLPKSQLGIDIEHGYEPKYITIRGKGDVLAKLRKEVKKADKVYLATDPDREGEAISWHLAQALKLEEKEIHRISFNEITKNAVKASLKDARKINLNLVNAQQTRRILDRMVGYKISPLLWAKVKRGLSAGRVQSVALRIICDREEEINAFIPQEYWTLEVELHVEGEKKPLYAKFSGEADNKIEITTQAQMDQIVEELKQLEFTVQEIRRGERTKKVPLPFTTSTLQQEAANVLNFSTQKTMRLAQQLYEGVDIKGEGTIGIITYLRTDSTRISDEANQMAQEYITSVYGENYVASHVIEKKTSSGNIQDAHEAIRPTNIHLTPTVVKESLSRDQFRLYQLIWKRFTASRMANAVYDTINIKINAGSYRFTSSASKLKFDGFTAVYGETEKKENNPAVKNLTKESKLSVEKFNPAQHFTQPPAHYTEASLVRELEEQGIGRPSTYAPTITTILARRYIVKENKNLYVTELGEVVNNIMKQSFASIVDVTFTANLESLLDMVAEGSVNWKTVVSNFYPDLEEAVETAQKELEHVTVEDEVTDEICEFCGRNMVIKYGPHGKFLACPGFPECRNTKPYLEKIGVKCPLCGKEVVIKKTKKGRKYYGCENNPECEFMSWAKPSAKKCPVCGSYMVEKGNRLVCSEQTCGYVETREKQLEKVD</sequence>
<comment type="subunit">
    <text evidence="10">Monomer.</text>
</comment>
<feature type="site" description="Interaction with DNA" evidence="10">
    <location>
        <position position="139"/>
    </location>
</feature>
<dbReference type="Gene3D" id="3.40.50.140">
    <property type="match status" value="1"/>
</dbReference>
<dbReference type="InterPro" id="IPR013824">
    <property type="entry name" value="Topo_IA_cen_sub1"/>
</dbReference>
<evidence type="ECO:0000256" key="2">
    <source>
        <dbReference type="ARBA" id="ARBA00009446"/>
    </source>
</evidence>
<dbReference type="Gene3D" id="2.70.20.10">
    <property type="entry name" value="Topoisomerase I, domain 3"/>
    <property type="match status" value="1"/>
</dbReference>
<keyword evidence="7 10" id="KW-0799">Topoisomerase</keyword>
<dbReference type="Pfam" id="PF01396">
    <property type="entry name" value="Zn_ribbon_Top1"/>
    <property type="match status" value="3"/>
</dbReference>
<evidence type="ECO:0000256" key="3">
    <source>
        <dbReference type="ARBA" id="ARBA00022723"/>
    </source>
</evidence>
<keyword evidence="5" id="KW-0862">Zinc</keyword>
<dbReference type="InterPro" id="IPR034149">
    <property type="entry name" value="TOPRIM_TopoI"/>
</dbReference>
<proteinExistence type="inferred from homology"/>
<evidence type="ECO:0000259" key="12">
    <source>
        <dbReference type="PROSITE" id="PS52039"/>
    </source>
</evidence>
<feature type="site" description="Interaction with DNA" evidence="10">
    <location>
        <position position="148"/>
    </location>
</feature>
<keyword evidence="6" id="KW-0460">Magnesium</keyword>
<feature type="site" description="Interaction with DNA" evidence="10">
    <location>
        <position position="140"/>
    </location>
</feature>
<dbReference type="PRINTS" id="PR00417">
    <property type="entry name" value="PRTPISMRASEI"/>
</dbReference>